<organism evidence="1 2">
    <name type="scientific">Protopolystoma xenopodis</name>
    <dbReference type="NCBI Taxonomy" id="117903"/>
    <lineage>
        <taxon>Eukaryota</taxon>
        <taxon>Metazoa</taxon>
        <taxon>Spiralia</taxon>
        <taxon>Lophotrochozoa</taxon>
        <taxon>Platyhelminthes</taxon>
        <taxon>Monogenea</taxon>
        <taxon>Polyopisthocotylea</taxon>
        <taxon>Polystomatidea</taxon>
        <taxon>Polystomatidae</taxon>
        <taxon>Protopolystoma</taxon>
    </lineage>
</organism>
<dbReference type="EMBL" id="CAAALY010043199">
    <property type="protein sequence ID" value="VEL19772.1"/>
    <property type="molecule type" value="Genomic_DNA"/>
</dbReference>
<sequence>MDADDVIPFGSLKLGFIIFELSVRIRWCLGILQRLEELDHLAKKFHVKCATHEAWLAGKPEALASTDYLGASLTELRAMRKKHEAFLSDLGAHDARVDRIIAIAEELK</sequence>
<protein>
    <submittedName>
        <fullName evidence="1">Uncharacterized protein</fullName>
    </submittedName>
</protein>
<dbReference type="PANTHER" id="PTHR11915">
    <property type="entry name" value="SPECTRIN/FILAMIN RELATED CYTOSKELETAL PROTEIN"/>
    <property type="match status" value="1"/>
</dbReference>
<keyword evidence="2" id="KW-1185">Reference proteome</keyword>
<dbReference type="Proteomes" id="UP000784294">
    <property type="component" value="Unassembled WGS sequence"/>
</dbReference>
<dbReference type="AlphaFoldDB" id="A0A3S4ZU18"/>
<dbReference type="SUPFAM" id="SSF46966">
    <property type="entry name" value="Spectrin repeat"/>
    <property type="match status" value="1"/>
</dbReference>
<dbReference type="Gene3D" id="1.20.58.60">
    <property type="match status" value="1"/>
</dbReference>
<proteinExistence type="predicted"/>
<accession>A0A3S4ZU18</accession>
<name>A0A3S4ZU18_9PLAT</name>
<dbReference type="InterPro" id="IPR002017">
    <property type="entry name" value="Spectrin_repeat"/>
</dbReference>
<dbReference type="OrthoDB" id="6251725at2759"/>
<reference evidence="1" key="1">
    <citation type="submission" date="2018-11" db="EMBL/GenBank/DDBJ databases">
        <authorList>
            <consortium name="Pathogen Informatics"/>
        </authorList>
    </citation>
    <scope>NUCLEOTIDE SEQUENCE</scope>
</reference>
<dbReference type="Pfam" id="PF00435">
    <property type="entry name" value="Spectrin"/>
    <property type="match status" value="1"/>
</dbReference>
<comment type="caution">
    <text evidence="1">The sequence shown here is derived from an EMBL/GenBank/DDBJ whole genome shotgun (WGS) entry which is preliminary data.</text>
</comment>
<evidence type="ECO:0000313" key="1">
    <source>
        <dbReference type="EMBL" id="VEL19772.1"/>
    </source>
</evidence>
<evidence type="ECO:0000313" key="2">
    <source>
        <dbReference type="Proteomes" id="UP000784294"/>
    </source>
</evidence>
<gene>
    <name evidence="1" type="ORF">PXEA_LOCUS13212</name>
</gene>